<evidence type="ECO:0000313" key="2">
    <source>
        <dbReference type="EMBL" id="MBU3063127.1"/>
    </source>
</evidence>
<sequence>MRRLATAMVESGYCTPSDIVGCTPAEIAEMTASAEFTLPDEYLAFLQVLGRNPGTLFQGRAIPFPASLEAREVAQDIAEDEEESLTLDCKFFFGHHQGYIVYFVEEGSPGVFLYQEGHPDVLKLADSFTQWLWESYERSRTIRADGERLEREAERKREQMRAEGKL</sequence>
<proteinExistence type="predicted"/>
<evidence type="ECO:0000259" key="1">
    <source>
        <dbReference type="Pfam" id="PF09346"/>
    </source>
</evidence>
<dbReference type="Proteomes" id="UP000733379">
    <property type="component" value="Unassembled WGS sequence"/>
</dbReference>
<feature type="domain" description="Knr4/Smi1-like" evidence="1">
    <location>
        <begin position="21"/>
        <end position="132"/>
    </location>
</feature>
<organism evidence="2 3">
    <name type="scientific">Nocardia albiluteola</name>
    <dbReference type="NCBI Taxonomy" id="2842303"/>
    <lineage>
        <taxon>Bacteria</taxon>
        <taxon>Bacillati</taxon>
        <taxon>Actinomycetota</taxon>
        <taxon>Actinomycetes</taxon>
        <taxon>Mycobacteriales</taxon>
        <taxon>Nocardiaceae</taxon>
        <taxon>Nocardia</taxon>
    </lineage>
</organism>
<gene>
    <name evidence="2" type="ORF">KO481_16525</name>
</gene>
<name>A0ABS6AYK9_9NOCA</name>
<comment type="caution">
    <text evidence="2">The sequence shown here is derived from an EMBL/GenBank/DDBJ whole genome shotgun (WGS) entry which is preliminary data.</text>
</comment>
<dbReference type="EMBL" id="JAHKNI010000005">
    <property type="protein sequence ID" value="MBU3063127.1"/>
    <property type="molecule type" value="Genomic_DNA"/>
</dbReference>
<dbReference type="Gene3D" id="3.40.1580.10">
    <property type="entry name" value="SMI1/KNR4-like"/>
    <property type="match status" value="1"/>
</dbReference>
<dbReference type="Pfam" id="PF09346">
    <property type="entry name" value="SMI1_KNR4"/>
    <property type="match status" value="1"/>
</dbReference>
<reference evidence="2 3" key="1">
    <citation type="submission" date="2021-06" db="EMBL/GenBank/DDBJ databases">
        <title>Actinomycetes sequencing.</title>
        <authorList>
            <person name="Shan Q."/>
        </authorList>
    </citation>
    <scope>NUCLEOTIDE SEQUENCE [LARGE SCALE GENOMIC DNA]</scope>
    <source>
        <strain evidence="2 3">NEAU-G5</strain>
    </source>
</reference>
<keyword evidence="3" id="KW-1185">Reference proteome</keyword>
<dbReference type="InterPro" id="IPR018958">
    <property type="entry name" value="Knr4/Smi1-like_dom"/>
</dbReference>
<dbReference type="InterPro" id="IPR037883">
    <property type="entry name" value="Knr4/Smi1-like_sf"/>
</dbReference>
<protein>
    <submittedName>
        <fullName evidence="2">SMI1/KNR4 family protein</fullName>
    </submittedName>
</protein>
<dbReference type="RefSeq" id="WP_215918047.1">
    <property type="nucleotide sequence ID" value="NZ_JAHKNI010000005.1"/>
</dbReference>
<evidence type="ECO:0000313" key="3">
    <source>
        <dbReference type="Proteomes" id="UP000733379"/>
    </source>
</evidence>
<dbReference type="SUPFAM" id="SSF160631">
    <property type="entry name" value="SMI1/KNR4-like"/>
    <property type="match status" value="1"/>
</dbReference>
<accession>A0ABS6AYK9</accession>